<accession>A0A3B0VLF7</accession>
<feature type="transmembrane region" description="Helical" evidence="1">
    <location>
        <begin position="21"/>
        <end position="40"/>
    </location>
</feature>
<evidence type="ECO:0000313" key="2">
    <source>
        <dbReference type="EMBL" id="VAW32976.1"/>
    </source>
</evidence>
<organism evidence="2">
    <name type="scientific">hydrothermal vent metagenome</name>
    <dbReference type="NCBI Taxonomy" id="652676"/>
    <lineage>
        <taxon>unclassified sequences</taxon>
        <taxon>metagenomes</taxon>
        <taxon>ecological metagenomes</taxon>
    </lineage>
</organism>
<proteinExistence type="predicted"/>
<reference evidence="2" key="1">
    <citation type="submission" date="2018-06" db="EMBL/GenBank/DDBJ databases">
        <authorList>
            <person name="Zhirakovskaya E."/>
        </authorList>
    </citation>
    <scope>NUCLEOTIDE SEQUENCE</scope>
</reference>
<dbReference type="EMBL" id="UOEV01000074">
    <property type="protein sequence ID" value="VAW32976.1"/>
    <property type="molecule type" value="Genomic_DNA"/>
</dbReference>
<dbReference type="AlphaFoldDB" id="A0A3B0VLF7"/>
<feature type="transmembrane region" description="Helical" evidence="1">
    <location>
        <begin position="46"/>
        <end position="65"/>
    </location>
</feature>
<feature type="transmembrane region" description="Helical" evidence="1">
    <location>
        <begin position="77"/>
        <end position="96"/>
    </location>
</feature>
<protein>
    <submittedName>
        <fullName evidence="2">Uncharacterized protein</fullName>
    </submittedName>
</protein>
<feature type="transmembrane region" description="Helical" evidence="1">
    <location>
        <begin position="102"/>
        <end position="123"/>
    </location>
</feature>
<sequence>MRRIFEQRASEIIHFGWEHGRFFDYWSFIHFLTGTLLGIIAVNIGIAPWTTLLCVAGIATLYEVLEIMLHVSEDAENVLFDIILTTAGAVFIQYSIDMTTSINIIWIFIGIGLIDLFLLSLGWRHYLKKKLHDAQK</sequence>
<name>A0A3B0VLF7_9ZZZZ</name>
<gene>
    <name evidence="2" type="ORF">MNBD_CPR01-385</name>
</gene>
<keyword evidence="1" id="KW-0472">Membrane</keyword>
<evidence type="ECO:0000256" key="1">
    <source>
        <dbReference type="SAM" id="Phobius"/>
    </source>
</evidence>
<keyword evidence="1" id="KW-1133">Transmembrane helix</keyword>
<keyword evidence="1" id="KW-0812">Transmembrane</keyword>